<reference key="3">
    <citation type="journal article" date="2000" name="Nature">
        <title>Sequence and analysis of chromosome 1 of the plant Arabidopsis thaliana.</title>
        <authorList>
            <person name="Theologis A."/>
            <person name="Ecker J.R."/>
            <person name="Palm C.J."/>
            <person name="Federspiel N.A."/>
            <person name="Kaul S."/>
            <person name="White O."/>
            <person name="Alonso J."/>
            <person name="Altafi H."/>
            <person name="Araujo R."/>
            <person name="Bowman C.L."/>
            <person name="Brooks S.Y."/>
            <person name="Buehler E."/>
            <person name="Chan A."/>
            <person name="Chao Q."/>
            <person name="Chen H."/>
            <person name="Cheuk R.F."/>
            <person name="Chin C.W."/>
            <person name="Chung M.K."/>
            <person name="Conn L."/>
            <person name="Conway A.B."/>
            <person name="Conway A.R."/>
            <person name="Creasy T.H."/>
            <person name="Dewar K."/>
            <person name="Dunn P."/>
            <person name="Etgu P."/>
            <person name="Feldblyum T.V."/>
            <person name="Feng J."/>
            <person name="Fong B."/>
            <person name="Fujii C.Y."/>
            <person name="Gill J.E."/>
            <person name="Goldsmith A.D."/>
            <person name="Haas B."/>
            <person name="Hansen N.F."/>
            <person name="Hughes B."/>
            <person name="Huizar L."/>
            <person name="Hunter J.L."/>
            <person name="Jenkins J."/>
            <person name="Johnson-Hopson C."/>
            <person name="Khan S."/>
            <person name="Khaykin E."/>
            <person name="Kim C.J."/>
            <person name="Koo H.L."/>
            <person name="Kremenetskaia I."/>
            <person name="Kurtz D.B."/>
            <person name="Kwan A."/>
            <person name="Lam B."/>
            <person name="Langin-Hooper S."/>
            <person name="Lee A."/>
            <person name="Lee J.M."/>
            <person name="Lenz C.A."/>
            <person name="Li J.H."/>
            <person name="Li Y."/>
            <person name="Lin X."/>
            <person name="Liu S.X."/>
            <person name="Liu Z.A."/>
            <person name="Luros J.S."/>
            <person name="Maiti R."/>
            <person name="Marziali A."/>
            <person name="Militscher J."/>
            <person name="Miranda M."/>
            <person name="Nguyen M."/>
            <person name="Nierman W.C."/>
            <person name="Osborne B.I."/>
            <person name="Pai G."/>
            <person name="Peterson J."/>
            <person name="Pham P.K."/>
            <person name="Rizzo M."/>
            <person name="Rooney T."/>
            <person name="Rowley D."/>
            <person name="Sakano H."/>
            <person name="Salzberg S.L."/>
            <person name="Schwartz J.R."/>
            <person name="Shinn P."/>
            <person name="Southwick A.M."/>
            <person name="Sun H."/>
            <person name="Tallon L.J."/>
            <person name="Tambunga G."/>
            <person name="Toriumi M.J."/>
            <person name="Town C.D."/>
            <person name="Utterback T."/>
            <person name="Van Aken S."/>
            <person name="Vaysberg M."/>
            <person name="Vysotskaia V.S."/>
            <person name="Walker M."/>
            <person name="Wu D."/>
            <person name="Yu G."/>
            <person name="Fraser C.M."/>
            <person name="Venter J.C."/>
            <person name="Davis R.W."/>
        </authorList>
    </citation>
    <scope>NUCLEOTIDE SEQUENCE [LARGE SCALE GENOMIC DNA]</scope>
    <source>
        <strain>cv. Columbia</strain>
    </source>
</reference>
<reference evidence="2" key="1">
    <citation type="submission" date="1999-02" db="EMBL/GenBank/DDBJ databases">
        <title>Arabidopsis thaliana chromosome 1 BAC F28K20 sequence.</title>
        <authorList>
            <person name="Vysotskaia V.S."/>
            <person name="Schwartz J.R."/>
            <person name="Yu G."/>
            <person name="Toriumi M."/>
            <person name="Lenz C."/>
            <person name="Liu S."/>
            <person name="Li J."/>
            <person name="Kremenetskaia I."/>
            <person name="Luros J."/>
            <person name="Gonzalez A."/>
            <person name="Altafi H."/>
            <person name="Araujo R."/>
            <person name="Chao Q."/>
            <person name="Conn L."/>
            <person name="Conway A.B."/>
            <person name="Dunn P."/>
            <person name="Hansen N."/>
            <person name="Huizar L."/>
            <person name="Kim C."/>
            <person name="Palm C.J."/>
            <person name="Rowley D."/>
            <person name="Shinn P."/>
            <person name="Walker M."/>
            <person name="Davis R.W."/>
            <person name="Ecker J.R."/>
            <person name="Federspiel N.A."/>
            <person name="Theologis A."/>
        </authorList>
    </citation>
    <scope>NUCLEOTIDE SEQUENCE</scope>
</reference>
<evidence type="ECO:0000313" key="2">
    <source>
        <dbReference type="EMBL" id="AAD21691.1"/>
    </source>
</evidence>
<accession>Q9SA11</accession>
<keyword evidence="1" id="KW-0472">Membrane</keyword>
<sequence length="140" mass="16468">MACKKNKSRSKMHRQLVSVEIWNNLDEEEDMTIPMDDDMENCGKRRVERDQISGALEASYCEGEGCHKKHTYLALVKLMRRRGFIFTSFLVFLIYEGTNLKLDLLKRFNNDMHCLCSFYITLLAFDPTSRLQETFQVKVE</sequence>
<gene>
    <name evidence="2" type="primary">F28K20.11</name>
</gene>
<evidence type="ECO:0000256" key="1">
    <source>
        <dbReference type="SAM" id="Phobius"/>
    </source>
</evidence>
<dbReference type="PIR" id="E86437">
    <property type="entry name" value="E86437"/>
</dbReference>
<organism evidence="2">
    <name type="scientific">Arabidopsis thaliana</name>
    <name type="common">Mouse-ear cress</name>
    <dbReference type="NCBI Taxonomy" id="3702"/>
    <lineage>
        <taxon>Eukaryota</taxon>
        <taxon>Viridiplantae</taxon>
        <taxon>Streptophyta</taxon>
        <taxon>Embryophyta</taxon>
        <taxon>Tracheophyta</taxon>
        <taxon>Spermatophyta</taxon>
        <taxon>Magnoliopsida</taxon>
        <taxon>eudicotyledons</taxon>
        <taxon>Gunneridae</taxon>
        <taxon>Pentapetalae</taxon>
        <taxon>rosids</taxon>
        <taxon>malvids</taxon>
        <taxon>Brassicales</taxon>
        <taxon>Brassicaceae</taxon>
        <taxon>Camelineae</taxon>
        <taxon>Arabidopsis</taxon>
    </lineage>
</organism>
<reference evidence="2" key="2">
    <citation type="submission" date="1999-03" db="EMBL/GenBank/DDBJ databases">
        <authorList>
            <person name="Theologis"/>
        </authorList>
    </citation>
    <scope>NUCLEOTIDE SEQUENCE</scope>
</reference>
<keyword evidence="1" id="KW-1133">Transmembrane helix</keyword>
<dbReference type="AlphaFoldDB" id="Q9SA11"/>
<feature type="transmembrane region" description="Helical" evidence="1">
    <location>
        <begin position="83"/>
        <end position="102"/>
    </location>
</feature>
<protein>
    <submittedName>
        <fullName evidence="2">F28K20.11</fullName>
    </submittedName>
</protein>
<proteinExistence type="predicted"/>
<dbReference type="EMBL" id="AC004793">
    <property type="protein sequence ID" value="AAD21691.1"/>
    <property type="molecule type" value="Genomic_DNA"/>
</dbReference>
<keyword evidence="1" id="KW-0812">Transmembrane</keyword>
<name>Q9SA11_ARATH</name>